<organism evidence="7 8">
    <name type="scientific">Diploptera punctata</name>
    <name type="common">Pacific beetle cockroach</name>
    <dbReference type="NCBI Taxonomy" id="6984"/>
    <lineage>
        <taxon>Eukaryota</taxon>
        <taxon>Metazoa</taxon>
        <taxon>Ecdysozoa</taxon>
        <taxon>Arthropoda</taxon>
        <taxon>Hexapoda</taxon>
        <taxon>Insecta</taxon>
        <taxon>Pterygota</taxon>
        <taxon>Neoptera</taxon>
        <taxon>Polyneoptera</taxon>
        <taxon>Dictyoptera</taxon>
        <taxon>Blattodea</taxon>
        <taxon>Blaberoidea</taxon>
        <taxon>Blaberidae</taxon>
        <taxon>Diplopterinae</taxon>
        <taxon>Diploptera</taxon>
    </lineage>
</organism>
<evidence type="ECO:0000256" key="1">
    <source>
        <dbReference type="ARBA" id="ARBA00004245"/>
    </source>
</evidence>
<keyword evidence="5" id="KW-0966">Cell projection</keyword>
<feature type="coiled-coil region" evidence="6">
    <location>
        <begin position="24"/>
        <end position="78"/>
    </location>
</feature>
<feature type="non-terminal residue" evidence="7">
    <location>
        <position position="189"/>
    </location>
</feature>
<dbReference type="GO" id="GO:0044782">
    <property type="term" value="P:cilium organization"/>
    <property type="evidence" value="ECO:0007669"/>
    <property type="project" value="TreeGrafter"/>
</dbReference>
<comment type="caution">
    <text evidence="7">The sequence shown here is derived from an EMBL/GenBank/DDBJ whole genome shotgun (WGS) entry which is preliminary data.</text>
</comment>
<proteinExistence type="predicted"/>
<dbReference type="Proteomes" id="UP001233999">
    <property type="component" value="Unassembled WGS sequence"/>
</dbReference>
<keyword evidence="3" id="KW-0963">Cytoplasm</keyword>
<accession>A0AAD7ZM94</accession>
<keyword evidence="4" id="KW-0206">Cytoskeleton</keyword>
<comment type="subcellular location">
    <subcellularLocation>
        <location evidence="2">Cell projection</location>
    </subcellularLocation>
    <subcellularLocation>
        <location evidence="1">Cytoplasm</location>
        <location evidence="1">Cytoskeleton</location>
    </subcellularLocation>
</comment>
<keyword evidence="6" id="KW-0175">Coiled coil</keyword>
<name>A0AAD7ZM94_DIPPU</name>
<gene>
    <name evidence="7" type="ORF">L9F63_022566</name>
</gene>
<evidence type="ECO:0000256" key="4">
    <source>
        <dbReference type="ARBA" id="ARBA00023212"/>
    </source>
</evidence>
<dbReference type="AlphaFoldDB" id="A0AAD7ZM94"/>
<dbReference type="InterPro" id="IPR042618">
    <property type="entry name" value="IQCG"/>
</dbReference>
<evidence type="ECO:0000313" key="8">
    <source>
        <dbReference type="Proteomes" id="UP001233999"/>
    </source>
</evidence>
<dbReference type="GO" id="GO:0005856">
    <property type="term" value="C:cytoskeleton"/>
    <property type="evidence" value="ECO:0007669"/>
    <property type="project" value="UniProtKB-SubCell"/>
</dbReference>
<evidence type="ECO:0000313" key="7">
    <source>
        <dbReference type="EMBL" id="KAJ9583098.1"/>
    </source>
</evidence>
<evidence type="ECO:0000256" key="5">
    <source>
        <dbReference type="ARBA" id="ARBA00023273"/>
    </source>
</evidence>
<reference evidence="7" key="2">
    <citation type="submission" date="2023-05" db="EMBL/GenBank/DDBJ databases">
        <authorList>
            <person name="Fouks B."/>
        </authorList>
    </citation>
    <scope>NUCLEOTIDE SEQUENCE</scope>
    <source>
        <strain evidence="7">Stay&amp;Tobe</strain>
        <tissue evidence="7">Testes</tissue>
    </source>
</reference>
<evidence type="ECO:0000256" key="3">
    <source>
        <dbReference type="ARBA" id="ARBA00022490"/>
    </source>
</evidence>
<dbReference type="PANTHER" id="PTHR14871">
    <property type="entry name" value="DYNEIN REGULATORY COMPLEX PROTEIN 9"/>
    <property type="match status" value="1"/>
</dbReference>
<dbReference type="GO" id="GO:0005737">
    <property type="term" value="C:cytoplasm"/>
    <property type="evidence" value="ECO:0007669"/>
    <property type="project" value="TreeGrafter"/>
</dbReference>
<dbReference type="EMBL" id="JASPKZ010007674">
    <property type="protein sequence ID" value="KAJ9583098.1"/>
    <property type="molecule type" value="Genomic_DNA"/>
</dbReference>
<protein>
    <submittedName>
        <fullName evidence="7">Uncharacterized protein</fullName>
    </submittedName>
</protein>
<feature type="coiled-coil region" evidence="6">
    <location>
        <begin position="155"/>
        <end position="189"/>
    </location>
</feature>
<evidence type="ECO:0000256" key="6">
    <source>
        <dbReference type="SAM" id="Coils"/>
    </source>
</evidence>
<reference evidence="7" key="1">
    <citation type="journal article" date="2023" name="IScience">
        <title>Live-bearing cockroach genome reveals convergent evolutionary mechanisms linked to viviparity in insects and beyond.</title>
        <authorList>
            <person name="Fouks B."/>
            <person name="Harrison M.C."/>
            <person name="Mikhailova A.A."/>
            <person name="Marchal E."/>
            <person name="English S."/>
            <person name="Carruthers M."/>
            <person name="Jennings E.C."/>
            <person name="Chiamaka E.L."/>
            <person name="Frigard R.A."/>
            <person name="Pippel M."/>
            <person name="Attardo G.M."/>
            <person name="Benoit J.B."/>
            <person name="Bornberg-Bauer E."/>
            <person name="Tobe S.S."/>
        </authorList>
    </citation>
    <scope>NUCLEOTIDE SEQUENCE</scope>
    <source>
        <strain evidence="7">Stay&amp;Tobe</strain>
    </source>
</reference>
<dbReference type="GO" id="GO:0031514">
    <property type="term" value="C:motile cilium"/>
    <property type="evidence" value="ECO:0007669"/>
    <property type="project" value="TreeGrafter"/>
</dbReference>
<evidence type="ECO:0000256" key="2">
    <source>
        <dbReference type="ARBA" id="ARBA00004316"/>
    </source>
</evidence>
<sequence length="189" mass="22494">MILQDTLDDFKSNESYKTLAEVMILESKQKNAEAELILEEKRNTREVNRLRTALKDERKECLDKISKKQEIIAQLKDEIQDTFFVNDLKLKYVSNWEKSREEQNTFELNTLEEALDKNLEDLKCNTDLELRCHIEIEAHIKEATANLEDEIEKWISTYENELEDRADEIQRLKSKRAEHYKELEELALT</sequence>
<keyword evidence="8" id="KW-1185">Reference proteome</keyword>
<dbReference type="PANTHER" id="PTHR14871:SF1">
    <property type="entry name" value="DYNEIN REGULATORY COMPLEX PROTEIN 9"/>
    <property type="match status" value="1"/>
</dbReference>